<organism evidence="3 4">
    <name type="scientific">Batillaria attramentaria</name>
    <dbReference type="NCBI Taxonomy" id="370345"/>
    <lineage>
        <taxon>Eukaryota</taxon>
        <taxon>Metazoa</taxon>
        <taxon>Spiralia</taxon>
        <taxon>Lophotrochozoa</taxon>
        <taxon>Mollusca</taxon>
        <taxon>Gastropoda</taxon>
        <taxon>Caenogastropoda</taxon>
        <taxon>Sorbeoconcha</taxon>
        <taxon>Cerithioidea</taxon>
        <taxon>Batillariidae</taxon>
        <taxon>Batillaria</taxon>
    </lineage>
</organism>
<dbReference type="InterPro" id="IPR011989">
    <property type="entry name" value="ARM-like"/>
</dbReference>
<dbReference type="PANTHER" id="PTHR13554:SF10">
    <property type="entry name" value="26S PROTEASOME NON-ATPASE REGULATORY SUBUNIT 5"/>
    <property type="match status" value="1"/>
</dbReference>
<dbReference type="Pfam" id="PF10508">
    <property type="entry name" value="Proteasom_PSMB"/>
    <property type="match status" value="1"/>
</dbReference>
<dbReference type="Gene3D" id="1.25.10.10">
    <property type="entry name" value="Leucine-rich Repeat Variant"/>
    <property type="match status" value="1"/>
</dbReference>
<comment type="caution">
    <text evidence="3">The sequence shown here is derived from an EMBL/GenBank/DDBJ whole genome shotgun (WGS) entry which is preliminary data.</text>
</comment>
<keyword evidence="4" id="KW-1185">Reference proteome</keyword>
<accession>A0ABD0L845</accession>
<dbReference type="PANTHER" id="PTHR13554">
    <property type="entry name" value="26S PROTEASOME NON-ATPASE REGULATORY SUBUNIT 5-RELATED"/>
    <property type="match status" value="1"/>
</dbReference>
<sequence>MAASTVASLVESLEGSEDRLDCLEQLKTLLSSVPPAELRNIVPNISILPVFACLNTDDKAQQEVCCEVLDRLLTALSAGLILENLYEEFTRWLQDGSDHVQQLCLSQLVRVSQDTPDLLARSVDLLVGVAEQLGNESQQIARTATTVLVNLGSTAAGLEAVYSGPVFERLQNVMSKSDTVRYRVFQMAVELSIASPEALEVSHRSGILVKLVNEIHKDDILLQLNCLELLVDLAQSNHGLTYLDQQGIVKKLEEMMATADSSPFGAYLLPGLLKFFGGLARFHPKEVLNHFQVFVGMVFAAVGGEGDASIRGLAIDTIGFIATTPEGKAALNKQGNMMTECVKNLGGIIRNSPSEMRVRALEAVASLIKLQVSDQTEELQQITESWFTRLCTNPFDVIWSIAKQPFTDLRTAALKVLLSLAYLPWGQQLMNNAAGFKEYLLDRAIESTKEGKEAKFEVVKALAESPTVTQIFGNPYYVQLRDFCREGPFFIRAQAEVAFEEET</sequence>
<comment type="similarity">
    <text evidence="1">Belongs to the proteasome subunit S5B/HSM3 family.</text>
</comment>
<evidence type="ECO:0000256" key="1">
    <source>
        <dbReference type="ARBA" id="ARBA00006823"/>
    </source>
</evidence>
<dbReference type="EMBL" id="JACVVK020000072">
    <property type="protein sequence ID" value="KAK7495734.1"/>
    <property type="molecule type" value="Genomic_DNA"/>
</dbReference>
<dbReference type="Proteomes" id="UP001519460">
    <property type="component" value="Unassembled WGS sequence"/>
</dbReference>
<evidence type="ECO:0000313" key="3">
    <source>
        <dbReference type="EMBL" id="KAK7495734.1"/>
    </source>
</evidence>
<dbReference type="InterPro" id="IPR016024">
    <property type="entry name" value="ARM-type_fold"/>
</dbReference>
<dbReference type="InterPro" id="IPR019538">
    <property type="entry name" value="PSMD5"/>
</dbReference>
<gene>
    <name evidence="3" type="ORF">BaRGS_00012954</name>
</gene>
<dbReference type="AlphaFoldDB" id="A0ABD0L845"/>
<evidence type="ECO:0000256" key="2">
    <source>
        <dbReference type="ARBA" id="ARBA00014933"/>
    </source>
</evidence>
<evidence type="ECO:0000313" key="4">
    <source>
        <dbReference type="Proteomes" id="UP001519460"/>
    </source>
</evidence>
<name>A0ABD0L845_9CAEN</name>
<reference evidence="3 4" key="1">
    <citation type="journal article" date="2023" name="Sci. Data">
        <title>Genome assembly of the Korean intertidal mud-creeper Batillaria attramentaria.</title>
        <authorList>
            <person name="Patra A.K."/>
            <person name="Ho P.T."/>
            <person name="Jun S."/>
            <person name="Lee S.J."/>
            <person name="Kim Y."/>
            <person name="Won Y.J."/>
        </authorList>
    </citation>
    <scope>NUCLEOTIDE SEQUENCE [LARGE SCALE GENOMIC DNA]</scope>
    <source>
        <strain evidence="3">Wonlab-2016</strain>
    </source>
</reference>
<proteinExistence type="inferred from homology"/>
<dbReference type="SUPFAM" id="SSF48371">
    <property type="entry name" value="ARM repeat"/>
    <property type="match status" value="1"/>
</dbReference>
<protein>
    <recommendedName>
        <fullName evidence="2">26S proteasome non-ATPase regulatory subunit 5</fullName>
    </recommendedName>
</protein>